<name>A0A8H7CNS6_9AGAR</name>
<feature type="compositionally biased region" description="Basic and acidic residues" evidence="1">
    <location>
        <begin position="117"/>
        <end position="127"/>
    </location>
</feature>
<organism evidence="2 3">
    <name type="scientific">Mycena sanguinolenta</name>
    <dbReference type="NCBI Taxonomy" id="230812"/>
    <lineage>
        <taxon>Eukaryota</taxon>
        <taxon>Fungi</taxon>
        <taxon>Dikarya</taxon>
        <taxon>Basidiomycota</taxon>
        <taxon>Agaricomycotina</taxon>
        <taxon>Agaricomycetes</taxon>
        <taxon>Agaricomycetidae</taxon>
        <taxon>Agaricales</taxon>
        <taxon>Marasmiineae</taxon>
        <taxon>Mycenaceae</taxon>
        <taxon>Mycena</taxon>
    </lineage>
</organism>
<dbReference type="EMBL" id="JACAZH010000025">
    <property type="protein sequence ID" value="KAF7342717.1"/>
    <property type="molecule type" value="Genomic_DNA"/>
</dbReference>
<sequence length="313" mass="35100">MDSVEPRITVDLSQAIKITNVHLNAILAQHAQQLAELDGEDPPAAPLHAHSVVFWADGISESHFWGIPIYLGLWLKPLPPVDSMPEGLKQGGEADPASHAASHRPEKKKRPRKHKSNRQEKRAQIQAADKHAVKACALRWVCDPDYDKAPSAQHIESLRRGPHYAVHMCNGMGGGQQRPTPFALHASVLQILTSLFIHHAIARFVGLANALFQLYAPKLHNYYLHTMEALSKWDPDLPLLAPPLFLRTVTLPHLDFLNLSWGWCFITALGWYDYRRGGHLILWDLRLIIEFPPGATFDPLCYPTPLQCFHPAG</sequence>
<evidence type="ECO:0000313" key="2">
    <source>
        <dbReference type="EMBL" id="KAF7342717.1"/>
    </source>
</evidence>
<protein>
    <submittedName>
        <fullName evidence="2">Uncharacterized protein</fullName>
    </submittedName>
</protein>
<keyword evidence="3" id="KW-1185">Reference proteome</keyword>
<evidence type="ECO:0000256" key="1">
    <source>
        <dbReference type="SAM" id="MobiDB-lite"/>
    </source>
</evidence>
<dbReference type="AlphaFoldDB" id="A0A8H7CNS6"/>
<evidence type="ECO:0000313" key="3">
    <source>
        <dbReference type="Proteomes" id="UP000623467"/>
    </source>
</evidence>
<dbReference type="Proteomes" id="UP000623467">
    <property type="component" value="Unassembled WGS sequence"/>
</dbReference>
<feature type="compositionally biased region" description="Basic residues" evidence="1">
    <location>
        <begin position="101"/>
        <end position="116"/>
    </location>
</feature>
<proteinExistence type="predicted"/>
<accession>A0A8H7CNS6</accession>
<gene>
    <name evidence="2" type="ORF">MSAN_02029600</name>
</gene>
<comment type="caution">
    <text evidence="2">The sequence shown here is derived from an EMBL/GenBank/DDBJ whole genome shotgun (WGS) entry which is preliminary data.</text>
</comment>
<feature type="region of interest" description="Disordered" evidence="1">
    <location>
        <begin position="85"/>
        <end position="127"/>
    </location>
</feature>
<dbReference type="OrthoDB" id="3253621at2759"/>
<reference evidence="2" key="1">
    <citation type="submission" date="2020-05" db="EMBL/GenBank/DDBJ databases">
        <title>Mycena genomes resolve the evolution of fungal bioluminescence.</title>
        <authorList>
            <person name="Tsai I.J."/>
        </authorList>
    </citation>
    <scope>NUCLEOTIDE SEQUENCE</scope>
    <source>
        <strain evidence="2">160909Yilan</strain>
    </source>
</reference>